<accession>A0AC34FG40</accession>
<dbReference type="Proteomes" id="UP000887579">
    <property type="component" value="Unplaced"/>
</dbReference>
<proteinExistence type="predicted"/>
<protein>
    <submittedName>
        <fullName evidence="2">Uncharacterized protein</fullName>
    </submittedName>
</protein>
<sequence>MDDPPSKKCNTKGGLLADDPDLKSLKLKTKEQKIAGGTQSFVNPTKQSTLEGTDLKSLDDGGKKKENHQLQTAVTPLDQKAQSAYANKTGANLDGMSVLAMEKVDKEKLPPKLAPKEAEVIAQDSTQADDSHKISKSKSLTGNKSSSKKVKSQHGADGKKKKNMEDLLDAMMDDTQKTVEDEVEGAKTQKTPTKKVDAAAAPPTTKHPSAESKTQLPPAPKTKLAEVKTQVPTKIMDVESGRSEKKKKAHGKDEKRSSDAIKKIKTPSKRC</sequence>
<reference evidence="2" key="1">
    <citation type="submission" date="2022-11" db="UniProtKB">
        <authorList>
            <consortium name="WormBaseParasite"/>
        </authorList>
    </citation>
    <scope>IDENTIFICATION</scope>
</reference>
<name>A0AC34FG40_9BILA</name>
<organism evidence="1 2">
    <name type="scientific">Panagrolaimus sp. ES5</name>
    <dbReference type="NCBI Taxonomy" id="591445"/>
    <lineage>
        <taxon>Eukaryota</taxon>
        <taxon>Metazoa</taxon>
        <taxon>Ecdysozoa</taxon>
        <taxon>Nematoda</taxon>
        <taxon>Chromadorea</taxon>
        <taxon>Rhabditida</taxon>
        <taxon>Tylenchina</taxon>
        <taxon>Panagrolaimomorpha</taxon>
        <taxon>Panagrolaimoidea</taxon>
        <taxon>Panagrolaimidae</taxon>
        <taxon>Panagrolaimus</taxon>
    </lineage>
</organism>
<evidence type="ECO:0000313" key="1">
    <source>
        <dbReference type="Proteomes" id="UP000887579"/>
    </source>
</evidence>
<dbReference type="WBParaSite" id="ES5_v2.g16265.t1">
    <property type="protein sequence ID" value="ES5_v2.g16265.t1"/>
    <property type="gene ID" value="ES5_v2.g16265"/>
</dbReference>
<evidence type="ECO:0000313" key="2">
    <source>
        <dbReference type="WBParaSite" id="ES5_v2.g16265.t1"/>
    </source>
</evidence>